<dbReference type="PRINTS" id="PR00922">
    <property type="entry name" value="DADACBPTASE3"/>
</dbReference>
<comment type="caution">
    <text evidence="3">The sequence shown here is derived from an EMBL/GenBank/DDBJ whole genome shotgun (WGS) entry which is preliminary data.</text>
</comment>
<dbReference type="EMBL" id="JBHSMX010000004">
    <property type="protein sequence ID" value="MFC5519741.1"/>
    <property type="molecule type" value="Genomic_DNA"/>
</dbReference>
<dbReference type="Pfam" id="PF02113">
    <property type="entry name" value="Peptidase_S13"/>
    <property type="match status" value="1"/>
</dbReference>
<protein>
    <submittedName>
        <fullName evidence="3">D-alanyl-D-alanine carboxypeptidase/D-alanyl-D-alanine-endopeptidase</fullName>
        <ecNumber evidence="3">3.4.16.4</ecNumber>
    </submittedName>
</protein>
<organism evidence="3 4">
    <name type="scientific">Polaromonas jejuensis</name>
    <dbReference type="NCBI Taxonomy" id="457502"/>
    <lineage>
        <taxon>Bacteria</taxon>
        <taxon>Pseudomonadati</taxon>
        <taxon>Pseudomonadota</taxon>
        <taxon>Betaproteobacteria</taxon>
        <taxon>Burkholderiales</taxon>
        <taxon>Comamonadaceae</taxon>
        <taxon>Polaromonas</taxon>
    </lineage>
</organism>
<evidence type="ECO:0000313" key="4">
    <source>
        <dbReference type="Proteomes" id="UP001596084"/>
    </source>
</evidence>
<accession>A0ABW0Q4E3</accession>
<dbReference type="InterPro" id="IPR012338">
    <property type="entry name" value="Beta-lactam/transpept-like"/>
</dbReference>
<keyword evidence="4" id="KW-1185">Reference proteome</keyword>
<evidence type="ECO:0000256" key="2">
    <source>
        <dbReference type="ARBA" id="ARBA00022801"/>
    </source>
</evidence>
<proteinExistence type="inferred from homology"/>
<evidence type="ECO:0000256" key="1">
    <source>
        <dbReference type="ARBA" id="ARBA00006096"/>
    </source>
</evidence>
<keyword evidence="2 3" id="KW-0378">Hydrolase</keyword>
<dbReference type="RefSeq" id="WP_068834935.1">
    <property type="nucleotide sequence ID" value="NZ_JBHSMX010000004.1"/>
</dbReference>
<dbReference type="InterPro" id="IPR000667">
    <property type="entry name" value="Peptidase_S13"/>
</dbReference>
<dbReference type="Gene3D" id="3.40.710.10">
    <property type="entry name" value="DD-peptidase/beta-lactamase superfamily"/>
    <property type="match status" value="2"/>
</dbReference>
<dbReference type="Gene3D" id="3.50.80.20">
    <property type="entry name" value="D-Ala-D-Ala carboxypeptidase C, peptidase S13"/>
    <property type="match status" value="1"/>
</dbReference>
<dbReference type="NCBIfam" id="TIGR00666">
    <property type="entry name" value="PBP4"/>
    <property type="match status" value="1"/>
</dbReference>
<keyword evidence="3" id="KW-0645">Protease</keyword>
<comment type="similarity">
    <text evidence="1">Belongs to the peptidase S13 family.</text>
</comment>
<dbReference type="SUPFAM" id="SSF56601">
    <property type="entry name" value="beta-lactamase/transpeptidase-like"/>
    <property type="match status" value="1"/>
</dbReference>
<gene>
    <name evidence="3" type="primary">dacB</name>
    <name evidence="3" type="ORF">ACFPP7_02255</name>
</gene>
<keyword evidence="3" id="KW-0121">Carboxypeptidase</keyword>
<dbReference type="PANTHER" id="PTHR30023:SF0">
    <property type="entry name" value="PENICILLIN-SENSITIVE CARBOXYPEPTIDASE A"/>
    <property type="match status" value="1"/>
</dbReference>
<dbReference type="EC" id="3.4.16.4" evidence="3"/>
<dbReference type="PANTHER" id="PTHR30023">
    <property type="entry name" value="D-ALANYL-D-ALANINE CARBOXYPEPTIDASE"/>
    <property type="match status" value="1"/>
</dbReference>
<sequence>MLFIPSRARFKKGLAAGLLAGFLGLGSLLASPPGTAQGLPPEVDALLARAKVPREALAAVVVDAAPALNGKSAPLLSWRANAAMNPASVMKLVTTYAGLELLGPSFTWNTPVYVDGPIANGVLAGNLIIQGKGDPKLVMERLWLLLRRVQGLGIKTITGDILLDRSAFAVSMQNPADFDGEPLRPYNVGPDALLINYKTLVMTFTPNPASGSATVSVEPPLAGVQLPGTVPLTGQPNSGAAPAECWDYRALLKADFSDPLRVAFNGSYPMACGEKTWTVAYPDPGRYAERAVAGMWQEMGGRLDGQVREGAAPPGQKPAFEMVSPTLTEVIRDINKFSNNVMAQQLFLTLSLAAGQQAGPASNEASRELVRSWWQARLGEQDLPLLDNGSGLSRLERVSPQGLARLLQTAYVSGAMPELMASLPIIGVDGTLKRNRSRVSQGWAHLKTGTLRDATALAGYVHTPSGRRLVVVAIINHPNAPAARPALDALVDWAVKEGGR</sequence>
<evidence type="ECO:0000313" key="3">
    <source>
        <dbReference type="EMBL" id="MFC5519741.1"/>
    </source>
</evidence>
<name>A0ABW0Q4E3_9BURK</name>
<dbReference type="Proteomes" id="UP001596084">
    <property type="component" value="Unassembled WGS sequence"/>
</dbReference>
<reference evidence="4" key="1">
    <citation type="journal article" date="2019" name="Int. J. Syst. Evol. Microbiol.">
        <title>The Global Catalogue of Microorganisms (GCM) 10K type strain sequencing project: providing services to taxonomists for standard genome sequencing and annotation.</title>
        <authorList>
            <consortium name="The Broad Institute Genomics Platform"/>
            <consortium name="The Broad Institute Genome Sequencing Center for Infectious Disease"/>
            <person name="Wu L."/>
            <person name="Ma J."/>
        </authorList>
    </citation>
    <scope>NUCLEOTIDE SEQUENCE [LARGE SCALE GENOMIC DNA]</scope>
    <source>
        <strain evidence="4">CGMCC 4.7277</strain>
    </source>
</reference>
<dbReference type="GO" id="GO:0009002">
    <property type="term" value="F:serine-type D-Ala-D-Ala carboxypeptidase activity"/>
    <property type="evidence" value="ECO:0007669"/>
    <property type="project" value="UniProtKB-EC"/>
</dbReference>